<comment type="caution">
    <text evidence="2">The sequence shown here is derived from an EMBL/GenBank/DDBJ whole genome shotgun (WGS) entry which is preliminary data.</text>
</comment>
<dbReference type="EMBL" id="JARPUR010000001">
    <property type="protein sequence ID" value="KAK4884783.1"/>
    <property type="molecule type" value="Genomic_DNA"/>
</dbReference>
<gene>
    <name evidence="2" type="ORF">RN001_001054</name>
</gene>
<dbReference type="Proteomes" id="UP001353858">
    <property type="component" value="Unassembled WGS sequence"/>
</dbReference>
<accession>A0AAN7PFZ3</accession>
<keyword evidence="3" id="KW-1185">Reference proteome</keyword>
<evidence type="ECO:0000313" key="3">
    <source>
        <dbReference type="Proteomes" id="UP001353858"/>
    </source>
</evidence>
<evidence type="ECO:0000313" key="2">
    <source>
        <dbReference type="EMBL" id="KAK4884783.1"/>
    </source>
</evidence>
<reference evidence="3" key="1">
    <citation type="submission" date="2023-01" db="EMBL/GenBank/DDBJ databases">
        <title>Key to firefly adult light organ development and bioluminescence: homeobox transcription factors regulate luciferase expression and transportation to peroxisome.</title>
        <authorList>
            <person name="Fu X."/>
        </authorList>
    </citation>
    <scope>NUCLEOTIDE SEQUENCE [LARGE SCALE GENOMIC DNA]</scope>
</reference>
<feature type="region of interest" description="Disordered" evidence="1">
    <location>
        <begin position="406"/>
        <end position="462"/>
    </location>
</feature>
<protein>
    <submittedName>
        <fullName evidence="2">Uncharacterized protein</fullName>
    </submittedName>
</protein>
<dbReference type="AlphaFoldDB" id="A0AAN7PFZ3"/>
<organism evidence="2 3">
    <name type="scientific">Aquatica leii</name>
    <dbReference type="NCBI Taxonomy" id="1421715"/>
    <lineage>
        <taxon>Eukaryota</taxon>
        <taxon>Metazoa</taxon>
        <taxon>Ecdysozoa</taxon>
        <taxon>Arthropoda</taxon>
        <taxon>Hexapoda</taxon>
        <taxon>Insecta</taxon>
        <taxon>Pterygota</taxon>
        <taxon>Neoptera</taxon>
        <taxon>Endopterygota</taxon>
        <taxon>Coleoptera</taxon>
        <taxon>Polyphaga</taxon>
        <taxon>Elateriformia</taxon>
        <taxon>Elateroidea</taxon>
        <taxon>Lampyridae</taxon>
        <taxon>Luciolinae</taxon>
        <taxon>Aquatica</taxon>
    </lineage>
</organism>
<name>A0AAN7PFZ3_9COLE</name>
<proteinExistence type="predicted"/>
<dbReference type="PANTHER" id="PTHR33480">
    <property type="entry name" value="SET DOMAIN-CONTAINING PROTEIN-RELATED"/>
    <property type="match status" value="1"/>
</dbReference>
<evidence type="ECO:0000256" key="1">
    <source>
        <dbReference type="SAM" id="MobiDB-lite"/>
    </source>
</evidence>
<sequence length="532" mass="61522">MFALVKFISDNVFYVCKSDDIQLSKRIKCRVKWIDGYYYSAVTICKHDCDEVLQDIQNNLEQNFPIVVLKRHELSEHNFCVEAIESKNVYACIEQNTSTHHQFEQSPTVNNFHDNLAKDILNCNINVLSISPTAHTFANDQFNVDTASPGIEVDAASNTVLVQDVATTEFVNVVLNDPDLQVMDFFGSQLESPGLRNSLNVTNCDIASLANPSQIECTEILHCSELLSPESIVPVCSTTENDVPLLSESSKKRKNVYTPFAYNRDVVITPSYTDHVRSDVNKKTVSGCEEKGRRRHFCIYCKKLYAKLSQHLEWSHRDETAVRMFLSLPTKNIDRRKIIETIRRRGDFDYNTSLQNESGELLVARRSHSGFMRESKHYLPCPHCAAFFCKDTLRLHIRTCLPPTKKVEDGKTGKGMNKKERGKEEKKMQQIFERGKTIRSPDIKKISEKSEGKTSRTEGGRKEMEELKELMRDMMKQMEENMQGIRQEIKEMKKMGEREKKWEKGKEKLVERIEKLEKKRKTRKDEKERIIL</sequence>
<dbReference type="PANTHER" id="PTHR33480:SF1">
    <property type="entry name" value="TYR RECOMBINASE DOMAIN-CONTAINING PROTEIN"/>
    <property type="match status" value="1"/>
</dbReference>